<dbReference type="PANTHER" id="PTHR34151">
    <property type="entry name" value="PROTEIN CBG24195"/>
    <property type="match status" value="1"/>
</dbReference>
<feature type="transmembrane region" description="Helical" evidence="1">
    <location>
        <begin position="12"/>
        <end position="32"/>
    </location>
</feature>
<evidence type="ECO:0000256" key="1">
    <source>
        <dbReference type="SAM" id="Phobius"/>
    </source>
</evidence>
<dbReference type="Pfam" id="PF06653">
    <property type="entry name" value="Claudin_3"/>
    <property type="match status" value="1"/>
</dbReference>
<dbReference type="Proteomes" id="UP000230233">
    <property type="component" value="Chromosome III"/>
</dbReference>
<evidence type="ECO:0000313" key="2">
    <source>
        <dbReference type="EMBL" id="PIC43064.1"/>
    </source>
</evidence>
<feature type="transmembrane region" description="Helical" evidence="1">
    <location>
        <begin position="161"/>
        <end position="183"/>
    </location>
</feature>
<protein>
    <submittedName>
        <fullName evidence="2">Uncharacterized protein</fullName>
    </submittedName>
</protein>
<name>A0A2G5UU69_9PELO</name>
<dbReference type="AlphaFoldDB" id="A0A2G5UU69"/>
<dbReference type="PANTHER" id="PTHR34151:SF1">
    <property type="entry name" value="CASP-LIKE PROTEIN-RELATED"/>
    <property type="match status" value="1"/>
</dbReference>
<comment type="caution">
    <text evidence="2">The sequence shown here is derived from an EMBL/GenBank/DDBJ whole genome shotgun (WGS) entry which is preliminary data.</text>
</comment>
<accession>A0A2G5UU69</accession>
<feature type="transmembrane region" description="Helical" evidence="1">
    <location>
        <begin position="81"/>
        <end position="104"/>
    </location>
</feature>
<organism evidence="2 3">
    <name type="scientific">Caenorhabditis nigoni</name>
    <dbReference type="NCBI Taxonomy" id="1611254"/>
    <lineage>
        <taxon>Eukaryota</taxon>
        <taxon>Metazoa</taxon>
        <taxon>Ecdysozoa</taxon>
        <taxon>Nematoda</taxon>
        <taxon>Chromadorea</taxon>
        <taxon>Rhabditida</taxon>
        <taxon>Rhabditina</taxon>
        <taxon>Rhabditomorpha</taxon>
        <taxon>Rhabditoidea</taxon>
        <taxon>Rhabditidae</taxon>
        <taxon>Peloderinae</taxon>
        <taxon>Caenorhabditis</taxon>
    </lineage>
</organism>
<sequence length="215" mass="24671">MIDREIKTLGILISLTFLFHTYALFSDCWIVSESFESDLRGGCRHSLDLYSTILHGWYDEHGELYFIKFFDGIRHDNWACILLYISLALLLFVILSYCLIVSQIRKSYTLVRTRRLLFGISLGTILASGITSIAFYVFTFVVEHENILQRPSFENYLGYSAKSSLISAGLCVVTCGFSIKLALQRCRLDDDYRNLNDAEKDSVEIPTKDTIQENK</sequence>
<reference evidence="3" key="1">
    <citation type="submission" date="2017-10" db="EMBL/GenBank/DDBJ databases">
        <title>Rapid genome shrinkage in a self-fertile nematode reveals novel sperm competition proteins.</title>
        <authorList>
            <person name="Yin D."/>
            <person name="Schwarz E.M."/>
            <person name="Thomas C.G."/>
            <person name="Felde R.L."/>
            <person name="Korf I.F."/>
            <person name="Cutter A.D."/>
            <person name="Schartner C.M."/>
            <person name="Ralston E.J."/>
            <person name="Meyer B.J."/>
            <person name="Haag E.S."/>
        </authorList>
    </citation>
    <scope>NUCLEOTIDE SEQUENCE [LARGE SCALE GENOMIC DNA]</scope>
    <source>
        <strain evidence="3">JU1422</strain>
    </source>
</reference>
<gene>
    <name evidence="2" type="primary">Cnig_chr_III.g9944</name>
    <name evidence="2" type="ORF">B9Z55_009944</name>
</gene>
<dbReference type="EMBL" id="PDUG01000003">
    <property type="protein sequence ID" value="PIC43064.1"/>
    <property type="molecule type" value="Genomic_DNA"/>
</dbReference>
<evidence type="ECO:0000313" key="3">
    <source>
        <dbReference type="Proteomes" id="UP000230233"/>
    </source>
</evidence>
<dbReference type="InterPro" id="IPR009545">
    <property type="entry name" value="Claudin-like"/>
</dbReference>
<keyword evidence="1" id="KW-1133">Transmembrane helix</keyword>
<keyword evidence="1" id="KW-0812">Transmembrane</keyword>
<keyword evidence="3" id="KW-1185">Reference proteome</keyword>
<dbReference type="OrthoDB" id="10314099at2759"/>
<proteinExistence type="predicted"/>
<keyword evidence="1" id="KW-0472">Membrane</keyword>
<feature type="transmembrane region" description="Helical" evidence="1">
    <location>
        <begin position="116"/>
        <end position="141"/>
    </location>
</feature>